<dbReference type="PATRIC" id="fig|1114963.3.peg.4100"/>
<dbReference type="AlphaFoldDB" id="A0A0J7XIQ2"/>
<evidence type="ECO:0000256" key="5">
    <source>
        <dbReference type="ARBA" id="ARBA00022832"/>
    </source>
</evidence>
<evidence type="ECO:0000256" key="11">
    <source>
        <dbReference type="SAM" id="Phobius"/>
    </source>
</evidence>
<feature type="transmembrane region" description="Helical" evidence="11">
    <location>
        <begin position="48"/>
        <end position="77"/>
    </location>
</feature>
<evidence type="ECO:0000256" key="2">
    <source>
        <dbReference type="ARBA" id="ARBA00008749"/>
    </source>
</evidence>
<dbReference type="GO" id="GO:0006633">
    <property type="term" value="P:fatty acid biosynthetic process"/>
    <property type="evidence" value="ECO:0007669"/>
    <property type="project" value="UniProtKB-KW"/>
</dbReference>
<evidence type="ECO:0000256" key="7">
    <source>
        <dbReference type="ARBA" id="ARBA00023002"/>
    </source>
</evidence>
<keyword evidence="7" id="KW-0560">Oxidoreductase</keyword>
<organism evidence="12 13">
    <name type="scientific">Novosphingobium barchaimii LL02</name>
    <dbReference type="NCBI Taxonomy" id="1114963"/>
    <lineage>
        <taxon>Bacteria</taxon>
        <taxon>Pseudomonadati</taxon>
        <taxon>Pseudomonadota</taxon>
        <taxon>Alphaproteobacteria</taxon>
        <taxon>Sphingomonadales</taxon>
        <taxon>Sphingomonadaceae</taxon>
        <taxon>Novosphingobium</taxon>
    </lineage>
</organism>
<evidence type="ECO:0000256" key="1">
    <source>
        <dbReference type="ARBA" id="ARBA00004141"/>
    </source>
</evidence>
<comment type="caution">
    <text evidence="12">The sequence shown here is derived from an EMBL/GenBank/DDBJ whole genome shotgun (WGS) entry which is preliminary data.</text>
</comment>
<keyword evidence="8" id="KW-0443">Lipid metabolism</keyword>
<accession>A0A0J7XIQ2</accession>
<dbReference type="GO" id="GO:0016717">
    <property type="term" value="F:oxidoreductase activity, acting on paired donors, with oxidation of a pair of donors resulting in the reduction of molecular oxygen to two molecules of water"/>
    <property type="evidence" value="ECO:0007669"/>
    <property type="project" value="InterPro"/>
</dbReference>
<keyword evidence="4 11" id="KW-0812">Transmembrane</keyword>
<evidence type="ECO:0000313" key="13">
    <source>
        <dbReference type="Proteomes" id="UP000052268"/>
    </source>
</evidence>
<keyword evidence="5" id="KW-0276">Fatty acid metabolism</keyword>
<dbReference type="GO" id="GO:0016020">
    <property type="term" value="C:membrane"/>
    <property type="evidence" value="ECO:0007669"/>
    <property type="project" value="UniProtKB-SubCell"/>
</dbReference>
<keyword evidence="6 11" id="KW-1133">Transmembrane helix</keyword>
<dbReference type="PANTHER" id="PTHR11351:SF31">
    <property type="entry name" value="DESATURASE 1, ISOFORM A-RELATED"/>
    <property type="match status" value="1"/>
</dbReference>
<comment type="similarity">
    <text evidence="2">Belongs to the fatty acid desaturase type 2 family.</text>
</comment>
<protein>
    <submittedName>
        <fullName evidence="12">Fatty acid desaturase</fullName>
    </submittedName>
</protein>
<sequence length="325" mass="36380">MPDVFPSQAPSAPPKTTVNSLIDIAGCSPVEGQVRWDPVHSIWNGSMMVISLVVAPFFASWSALGVFFVLTGASLLLGHSIGFHRLLIHRSFACPLWLERVLVWIGTLVGMSGPFWMIRTHDLRDWAQRQSDCHDYLAHRRPLLIDAWWQLHCRLELVDPPAFDLGQAGKDRFYCFLERTWMVQQVLVGIALYFAGGLPWSIWGVCVRVSVCVTGHWFVGHLAHRRGPQSWFVDTAGVQAHDVPWAAIPTMGEAWHNNHHAFPGSARIGIYPGQSDWGYRVIAMLEHLGLAWDVVTPETMAPRKELRPAVAQGQPNGRFSQAARA</sequence>
<dbReference type="CDD" id="cd03505">
    <property type="entry name" value="Delta9-FADS-like"/>
    <property type="match status" value="1"/>
</dbReference>
<dbReference type="Proteomes" id="UP000052268">
    <property type="component" value="Unassembled WGS sequence"/>
</dbReference>
<dbReference type="InterPro" id="IPR015876">
    <property type="entry name" value="Acyl-CoA_DS"/>
</dbReference>
<proteinExistence type="inferred from homology"/>
<dbReference type="OrthoDB" id="19906at2"/>
<evidence type="ECO:0000256" key="8">
    <source>
        <dbReference type="ARBA" id="ARBA00023098"/>
    </source>
</evidence>
<evidence type="ECO:0000256" key="6">
    <source>
        <dbReference type="ARBA" id="ARBA00022989"/>
    </source>
</evidence>
<gene>
    <name evidence="12" type="ORF">V474_02405</name>
</gene>
<keyword evidence="9 11" id="KW-0472">Membrane</keyword>
<keyword evidence="13" id="KW-1185">Reference proteome</keyword>
<evidence type="ECO:0000256" key="4">
    <source>
        <dbReference type="ARBA" id="ARBA00022692"/>
    </source>
</evidence>
<dbReference type="RefSeq" id="WP_059153081.1">
    <property type="nucleotide sequence ID" value="NZ_KQ130457.1"/>
</dbReference>
<evidence type="ECO:0000256" key="9">
    <source>
        <dbReference type="ARBA" id="ARBA00023136"/>
    </source>
</evidence>
<keyword evidence="10" id="KW-0275">Fatty acid biosynthesis</keyword>
<name>A0A0J7XIQ2_9SPHN</name>
<evidence type="ECO:0000256" key="10">
    <source>
        <dbReference type="ARBA" id="ARBA00023160"/>
    </source>
</evidence>
<comment type="subcellular location">
    <subcellularLocation>
        <location evidence="1">Membrane</location>
        <topology evidence="1">Multi-pass membrane protein</topology>
    </subcellularLocation>
</comment>
<reference evidence="12 13" key="1">
    <citation type="journal article" date="2015" name="G3 (Bethesda)">
        <title>Insights into Ongoing Evolution of the Hexachlorocyclohexane Catabolic Pathway from Comparative Genomics of Ten Sphingomonadaceae Strains.</title>
        <authorList>
            <person name="Pearce S.L."/>
            <person name="Oakeshott J.G."/>
            <person name="Pandey G."/>
        </authorList>
    </citation>
    <scope>NUCLEOTIDE SEQUENCE [LARGE SCALE GENOMIC DNA]</scope>
    <source>
        <strain evidence="12 13">LL02</strain>
    </source>
</reference>
<evidence type="ECO:0000313" key="12">
    <source>
        <dbReference type="EMBL" id="KMS51916.1"/>
    </source>
</evidence>
<keyword evidence="3" id="KW-0444">Lipid biosynthesis</keyword>
<evidence type="ECO:0000256" key="3">
    <source>
        <dbReference type="ARBA" id="ARBA00022516"/>
    </source>
</evidence>
<feature type="transmembrane region" description="Helical" evidence="11">
    <location>
        <begin position="97"/>
        <end position="118"/>
    </location>
</feature>
<dbReference type="EMBL" id="JACU01000010">
    <property type="protein sequence ID" value="KMS51916.1"/>
    <property type="molecule type" value="Genomic_DNA"/>
</dbReference>
<dbReference type="PANTHER" id="PTHR11351">
    <property type="entry name" value="ACYL-COA DESATURASE"/>
    <property type="match status" value="1"/>
</dbReference>